<dbReference type="EMBL" id="JACHMV010000001">
    <property type="protein sequence ID" value="MBB4772147.1"/>
    <property type="molecule type" value="Genomic_DNA"/>
</dbReference>
<organism evidence="4 5">
    <name type="scientific">Actinomadura livida</name>
    <dbReference type="NCBI Taxonomy" id="79909"/>
    <lineage>
        <taxon>Bacteria</taxon>
        <taxon>Bacillati</taxon>
        <taxon>Actinomycetota</taxon>
        <taxon>Actinomycetes</taxon>
        <taxon>Streptosporangiales</taxon>
        <taxon>Thermomonosporaceae</taxon>
        <taxon>Actinomadura</taxon>
    </lineage>
</organism>
<protein>
    <submittedName>
        <fullName evidence="3 4">CHAD domain-containing protein</fullName>
    </submittedName>
</protein>
<evidence type="ECO:0000313" key="4">
    <source>
        <dbReference type="EMBL" id="MBB4772147.1"/>
    </source>
</evidence>
<dbReference type="InterPro" id="IPR038186">
    <property type="entry name" value="CHAD_dom_sf"/>
</dbReference>
<dbReference type="AlphaFoldDB" id="A0A7W7MVU5"/>
<dbReference type="Pfam" id="PF01928">
    <property type="entry name" value="CYTH"/>
    <property type="match status" value="1"/>
</dbReference>
<dbReference type="Gene3D" id="2.40.320.10">
    <property type="entry name" value="Hypothetical Protein Pfu-838710-001"/>
    <property type="match status" value="1"/>
</dbReference>
<dbReference type="PROSITE" id="PS51708">
    <property type="entry name" value="CHAD"/>
    <property type="match status" value="1"/>
</dbReference>
<gene>
    <name evidence="4" type="ORF">F4557_000565</name>
    <name evidence="3" type="ORF">GCM10009546_51960</name>
</gene>
<dbReference type="PANTHER" id="PTHR39339">
    <property type="entry name" value="SLR1444 PROTEIN"/>
    <property type="match status" value="1"/>
</dbReference>
<keyword evidence="6" id="KW-1185">Reference proteome</keyword>
<dbReference type="Gene3D" id="1.40.20.10">
    <property type="entry name" value="CHAD domain"/>
    <property type="match status" value="1"/>
</dbReference>
<comment type="caution">
    <text evidence="4">The sequence shown here is derived from an EMBL/GenBank/DDBJ whole genome shotgun (WGS) entry which is preliminary data.</text>
</comment>
<feature type="domain" description="CHAD" evidence="2">
    <location>
        <begin position="225"/>
        <end position="493"/>
    </location>
</feature>
<reference evidence="6" key="2">
    <citation type="journal article" date="2019" name="Int. J. Syst. Evol. Microbiol.">
        <title>The Global Catalogue of Microorganisms (GCM) 10K type strain sequencing project: providing services to taxonomists for standard genome sequencing and annotation.</title>
        <authorList>
            <consortium name="The Broad Institute Genomics Platform"/>
            <consortium name="The Broad Institute Genome Sequencing Center for Infectious Disease"/>
            <person name="Wu L."/>
            <person name="Ma J."/>
        </authorList>
    </citation>
    <scope>NUCLEOTIDE SEQUENCE [LARGE SCALE GENOMIC DNA]</scope>
    <source>
        <strain evidence="6">JCM 10667</strain>
    </source>
</reference>
<evidence type="ECO:0000313" key="3">
    <source>
        <dbReference type="EMBL" id="GAA0583182.1"/>
    </source>
</evidence>
<dbReference type="CDD" id="cd07374">
    <property type="entry name" value="CYTH-like_Pase"/>
    <property type="match status" value="1"/>
</dbReference>
<dbReference type="PROSITE" id="PS51707">
    <property type="entry name" value="CYTH"/>
    <property type="match status" value="1"/>
</dbReference>
<evidence type="ECO:0000259" key="1">
    <source>
        <dbReference type="PROSITE" id="PS51707"/>
    </source>
</evidence>
<accession>A0A7W7MVU5</accession>
<reference evidence="3" key="4">
    <citation type="submission" date="2023-12" db="EMBL/GenBank/DDBJ databases">
        <authorList>
            <person name="Sun Q."/>
            <person name="Inoue M."/>
        </authorList>
    </citation>
    <scope>NUCLEOTIDE SEQUENCE</scope>
    <source>
        <strain evidence="3">JCM 10667</strain>
    </source>
</reference>
<dbReference type="EMBL" id="BAAAHD010000056">
    <property type="protein sequence ID" value="GAA0583182.1"/>
    <property type="molecule type" value="Genomic_DNA"/>
</dbReference>
<sequence>MAERHLEIEQKYDAAADFVLPELDGLPGVASAGEPEVHELHASYFDTADLRLAAHGITLRRRRGGTDAGWHLKMPAGTDSKQEMRAPLGRPLVVPARLAGLVAAYTRGAELRPVATLETRRTVVRLLAADGAELAEVADDLVTGCGPDAEPERWREIEVELKGGTPELLKAAGKRLRKVGAKKGKSSSKLGRLLGEAVVPAQAAAARAAARSRIAAATSNGKGPGITTGEVVLAYLAEQVEAIATYDPKARLEEEDAVHKMRVAVRRTRSALRSYRPVLDAERTVPLGPELRWLAAVLGEVRDLEVLRMRFAEAPAFVVEDLEKREKAAYRRMNASLREPRYFKLLDELDRLILDPPLAGAADRKARKELPLLVTRAWDRMAKDYASIKSADDPDVARHETRKAAKRARYAAELAVPVLGVAAKRVVKDAKRIQEVLGGYQDGVIAMEHLGTAAKRTKVPAEAFALGVLYGKEQCEALAARDHLSTTWSQTLGPSF</sequence>
<evidence type="ECO:0000259" key="2">
    <source>
        <dbReference type="PROSITE" id="PS51708"/>
    </source>
</evidence>
<proteinExistence type="predicted"/>
<dbReference type="SMART" id="SM01118">
    <property type="entry name" value="CYTH"/>
    <property type="match status" value="1"/>
</dbReference>
<evidence type="ECO:0000313" key="5">
    <source>
        <dbReference type="Proteomes" id="UP000549343"/>
    </source>
</evidence>
<evidence type="ECO:0000313" key="6">
    <source>
        <dbReference type="Proteomes" id="UP001501427"/>
    </source>
</evidence>
<dbReference type="Proteomes" id="UP001501427">
    <property type="component" value="Unassembled WGS sequence"/>
</dbReference>
<reference evidence="3" key="1">
    <citation type="journal article" date="2014" name="Int. J. Syst. Evol. Microbiol.">
        <title>Complete genome of a new Firmicutes species belonging to the dominant human colonic microbiota ('Ruminococcus bicirculans') reveals two chromosomes and a selective capacity to utilize plant glucans.</title>
        <authorList>
            <consortium name="NISC Comparative Sequencing Program"/>
            <person name="Wegmann U."/>
            <person name="Louis P."/>
            <person name="Goesmann A."/>
            <person name="Henrissat B."/>
            <person name="Duncan S.H."/>
            <person name="Flint H.J."/>
        </authorList>
    </citation>
    <scope>NUCLEOTIDE SEQUENCE</scope>
    <source>
        <strain evidence="3">JCM 10667</strain>
    </source>
</reference>
<name>A0A7W7MVU5_9ACTN</name>
<dbReference type="SMART" id="SM00880">
    <property type="entry name" value="CHAD"/>
    <property type="match status" value="1"/>
</dbReference>
<dbReference type="Proteomes" id="UP000549343">
    <property type="component" value="Unassembled WGS sequence"/>
</dbReference>
<dbReference type="PANTHER" id="PTHR39339:SF1">
    <property type="entry name" value="CHAD DOMAIN-CONTAINING PROTEIN"/>
    <property type="match status" value="1"/>
</dbReference>
<dbReference type="InterPro" id="IPR033469">
    <property type="entry name" value="CYTH-like_dom_sf"/>
</dbReference>
<dbReference type="RefSeq" id="WP_184879314.1">
    <property type="nucleotide sequence ID" value="NZ_BAAAHD010000056.1"/>
</dbReference>
<reference evidence="4 5" key="3">
    <citation type="submission" date="2020-08" db="EMBL/GenBank/DDBJ databases">
        <title>Sequencing the genomes of 1000 actinobacteria strains.</title>
        <authorList>
            <person name="Klenk H.-P."/>
        </authorList>
    </citation>
    <scope>NUCLEOTIDE SEQUENCE [LARGE SCALE GENOMIC DNA]</scope>
    <source>
        <strain evidence="4 5">DSM 44772</strain>
    </source>
</reference>
<dbReference type="InterPro" id="IPR007899">
    <property type="entry name" value="CHAD_dom"/>
</dbReference>
<feature type="domain" description="CYTH" evidence="1">
    <location>
        <begin position="5"/>
        <end position="200"/>
    </location>
</feature>
<dbReference type="InterPro" id="IPR023577">
    <property type="entry name" value="CYTH_domain"/>
</dbReference>
<dbReference type="SUPFAM" id="SSF55154">
    <property type="entry name" value="CYTH-like phosphatases"/>
    <property type="match status" value="1"/>
</dbReference>
<dbReference type="Pfam" id="PF05235">
    <property type="entry name" value="CHAD"/>
    <property type="match status" value="1"/>
</dbReference>